<keyword evidence="3" id="KW-1185">Reference proteome</keyword>
<evidence type="ECO:0000313" key="3">
    <source>
        <dbReference type="Proteomes" id="UP001054945"/>
    </source>
</evidence>
<reference evidence="2 3" key="1">
    <citation type="submission" date="2021-06" db="EMBL/GenBank/DDBJ databases">
        <title>Caerostris extrusa draft genome.</title>
        <authorList>
            <person name="Kono N."/>
            <person name="Arakawa K."/>
        </authorList>
    </citation>
    <scope>NUCLEOTIDE SEQUENCE [LARGE SCALE GENOMIC DNA]</scope>
</reference>
<accession>A0AAV4SV47</accession>
<evidence type="ECO:0000313" key="2">
    <source>
        <dbReference type="EMBL" id="GIY36432.1"/>
    </source>
</evidence>
<organism evidence="2 3">
    <name type="scientific">Caerostris extrusa</name>
    <name type="common">Bark spider</name>
    <name type="synonym">Caerostris bankana</name>
    <dbReference type="NCBI Taxonomy" id="172846"/>
    <lineage>
        <taxon>Eukaryota</taxon>
        <taxon>Metazoa</taxon>
        <taxon>Ecdysozoa</taxon>
        <taxon>Arthropoda</taxon>
        <taxon>Chelicerata</taxon>
        <taxon>Arachnida</taxon>
        <taxon>Araneae</taxon>
        <taxon>Araneomorphae</taxon>
        <taxon>Entelegynae</taxon>
        <taxon>Araneoidea</taxon>
        <taxon>Araneidae</taxon>
        <taxon>Caerostris</taxon>
    </lineage>
</organism>
<protein>
    <submittedName>
        <fullName evidence="2">Uncharacterized protein</fullName>
    </submittedName>
</protein>
<evidence type="ECO:0000256" key="1">
    <source>
        <dbReference type="SAM" id="MobiDB-lite"/>
    </source>
</evidence>
<feature type="compositionally biased region" description="Basic residues" evidence="1">
    <location>
        <begin position="1"/>
        <end position="19"/>
    </location>
</feature>
<name>A0AAV4SV47_CAEEX</name>
<feature type="region of interest" description="Disordered" evidence="1">
    <location>
        <begin position="1"/>
        <end position="20"/>
    </location>
</feature>
<dbReference type="AlphaFoldDB" id="A0AAV4SV47"/>
<gene>
    <name evidence="2" type="ORF">CEXT_793471</name>
</gene>
<proteinExistence type="predicted"/>
<dbReference type="Proteomes" id="UP001054945">
    <property type="component" value="Unassembled WGS sequence"/>
</dbReference>
<comment type="caution">
    <text evidence="2">The sequence shown here is derived from an EMBL/GenBank/DDBJ whole genome shotgun (WGS) entry which is preliminary data.</text>
</comment>
<sequence length="137" mass="15382">MGKKKKKEKEKKKSQKNSRKSSTFIVVFPTVCNQGSHTSPCKVEVFQDDDPWGQPLYRHPHLARRICVAGGGVVKIYHVLGCTSCRALVPRALVIRFAFIVTVWVTSRDELHTASGLLLESRHLATFVAGRSFQQCD</sequence>
<dbReference type="EMBL" id="BPLR01010048">
    <property type="protein sequence ID" value="GIY36432.1"/>
    <property type="molecule type" value="Genomic_DNA"/>
</dbReference>